<evidence type="ECO:0008006" key="3">
    <source>
        <dbReference type="Google" id="ProtNLM"/>
    </source>
</evidence>
<dbReference type="Proteomes" id="UP001347796">
    <property type="component" value="Unassembled WGS sequence"/>
</dbReference>
<dbReference type="InterPro" id="IPR019174">
    <property type="entry name" value="NADH_DH_b-subcmplx_su6"/>
</dbReference>
<dbReference type="GO" id="GO:0005739">
    <property type="term" value="C:mitochondrion"/>
    <property type="evidence" value="ECO:0007669"/>
    <property type="project" value="GOC"/>
</dbReference>
<evidence type="ECO:0000313" key="1">
    <source>
        <dbReference type="EMBL" id="KAK6188704.1"/>
    </source>
</evidence>
<reference evidence="1 2" key="1">
    <citation type="submission" date="2024-01" db="EMBL/GenBank/DDBJ databases">
        <title>The genome of the rayed Mediterranean limpet Patella caerulea (Linnaeus, 1758).</title>
        <authorList>
            <person name="Anh-Thu Weber A."/>
            <person name="Halstead-Nussloch G."/>
        </authorList>
    </citation>
    <scope>NUCLEOTIDE SEQUENCE [LARGE SCALE GENOMIC DNA]</scope>
    <source>
        <strain evidence="1">AATW-2023a</strain>
        <tissue evidence="1">Whole specimen</tissue>
    </source>
</reference>
<accession>A0AAN8K6A2</accession>
<dbReference type="AlphaFoldDB" id="A0AAN8K6A2"/>
<comment type="caution">
    <text evidence="1">The sequence shown here is derived from an EMBL/GenBank/DDBJ whole genome shotgun (WGS) entry which is preliminary data.</text>
</comment>
<protein>
    <recommendedName>
        <fullName evidence="3">NADH dehydrogenase [ubiquinone] 1 beta subcomplex subunit 6</fullName>
    </recommendedName>
</protein>
<dbReference type="PANTHER" id="PTHR21106">
    <property type="entry name" value="NADH DEHYDROGENASE [UBIQUINONE] 1 BETA SUBCOMPLEX SUBUNIT 6"/>
    <property type="match status" value="1"/>
</dbReference>
<gene>
    <name evidence="1" type="ORF">SNE40_004831</name>
</gene>
<keyword evidence="2" id="KW-1185">Reference proteome</keyword>
<dbReference type="Pfam" id="PF09782">
    <property type="entry name" value="NDUF_B6"/>
    <property type="match status" value="1"/>
</dbReference>
<proteinExistence type="predicted"/>
<dbReference type="GO" id="GO:0006120">
    <property type="term" value="P:mitochondrial electron transport, NADH to ubiquinone"/>
    <property type="evidence" value="ECO:0007669"/>
    <property type="project" value="InterPro"/>
</dbReference>
<name>A0AAN8K6A2_PATCE</name>
<evidence type="ECO:0000313" key="2">
    <source>
        <dbReference type="Proteomes" id="UP001347796"/>
    </source>
</evidence>
<dbReference type="EMBL" id="JAZGQO010000003">
    <property type="protein sequence ID" value="KAK6188704.1"/>
    <property type="molecule type" value="Genomic_DNA"/>
</dbReference>
<organism evidence="1 2">
    <name type="scientific">Patella caerulea</name>
    <name type="common">Rayed Mediterranean limpet</name>
    <dbReference type="NCBI Taxonomy" id="87958"/>
    <lineage>
        <taxon>Eukaryota</taxon>
        <taxon>Metazoa</taxon>
        <taxon>Spiralia</taxon>
        <taxon>Lophotrochozoa</taxon>
        <taxon>Mollusca</taxon>
        <taxon>Gastropoda</taxon>
        <taxon>Patellogastropoda</taxon>
        <taxon>Patelloidea</taxon>
        <taxon>Patellidae</taxon>
        <taxon>Patella</taxon>
    </lineage>
</organism>
<dbReference type="PANTHER" id="PTHR21106:SF2">
    <property type="entry name" value="NADH DEHYDROGENASE [UBIQUINONE] 1 BETA SUBCOMPLEX SUBUNIT 6"/>
    <property type="match status" value="1"/>
</dbReference>
<sequence length="191" mass="22370">MGDQVPFDNLGEREWQKQLRLQKEAGYRGSRYPRFSIEPVPYERNRLAGAGMTDEVRALRRQWVKDQLLSPNEPVHVPALQQKNIFRRTLAKPWDIIFRAVKPFLGDHLTARGRSIIPKIAACIGVGYVAWYQLKYHHNDWTKADGWYLYYGKPIIVRGREPIPQKQDDDFCDRDFKSRTALHNVKTSSME</sequence>